<dbReference type="EMBL" id="LAZR01032396">
    <property type="protein sequence ID" value="KKL51011.1"/>
    <property type="molecule type" value="Genomic_DNA"/>
</dbReference>
<organism evidence="2">
    <name type="scientific">marine sediment metagenome</name>
    <dbReference type="NCBI Taxonomy" id="412755"/>
    <lineage>
        <taxon>unclassified sequences</taxon>
        <taxon>metagenomes</taxon>
        <taxon>ecological metagenomes</taxon>
    </lineage>
</organism>
<feature type="non-terminal residue" evidence="2">
    <location>
        <position position="1"/>
    </location>
</feature>
<protein>
    <submittedName>
        <fullName evidence="2">Uncharacterized protein</fullName>
    </submittedName>
</protein>
<feature type="compositionally biased region" description="Basic and acidic residues" evidence="1">
    <location>
        <begin position="308"/>
        <end position="325"/>
    </location>
</feature>
<sequence length="336" mass="37269">RMLMPQLRKNLQPARLRKEQLLREADATGATISIEKITDVLLKQKIRNPIHQEFISFNKQIDLTVKRLTTLPGGTGRVTALKPSAVDELIRDQLSDKSFSASGIPSTSRIGQAFSKARIAARDALLDILPEEAQQLNKELSEQLALMEMSEGRFGHGYPADQTARESTIANLFQPGNTENVRLLNFIQDNVKVRGPKGLTSPDLIEETARIATEREFSVDFRKGFEGTGFFQTIAGSASRGFAKINAPFVRDTSSIAFGALQGKREFERQRTQLINNLGPERPIPLPSQPFVRPKRAGDSTGPTSQELMDRAREKSQGRPTRILDEDSMGAEEVGQ</sequence>
<dbReference type="AlphaFoldDB" id="A0A0F9DBC3"/>
<accession>A0A0F9DBC3</accession>
<proteinExistence type="predicted"/>
<comment type="caution">
    <text evidence="2">The sequence shown here is derived from an EMBL/GenBank/DDBJ whole genome shotgun (WGS) entry which is preliminary data.</text>
</comment>
<gene>
    <name evidence="2" type="ORF">LCGC14_2299780</name>
</gene>
<reference evidence="2" key="1">
    <citation type="journal article" date="2015" name="Nature">
        <title>Complex archaea that bridge the gap between prokaryotes and eukaryotes.</title>
        <authorList>
            <person name="Spang A."/>
            <person name="Saw J.H."/>
            <person name="Jorgensen S.L."/>
            <person name="Zaremba-Niedzwiedzka K."/>
            <person name="Martijn J."/>
            <person name="Lind A.E."/>
            <person name="van Eijk R."/>
            <person name="Schleper C."/>
            <person name="Guy L."/>
            <person name="Ettema T.J."/>
        </authorList>
    </citation>
    <scope>NUCLEOTIDE SEQUENCE</scope>
</reference>
<feature type="compositionally biased region" description="Acidic residues" evidence="1">
    <location>
        <begin position="326"/>
        <end position="336"/>
    </location>
</feature>
<evidence type="ECO:0000313" key="2">
    <source>
        <dbReference type="EMBL" id="KKL51011.1"/>
    </source>
</evidence>
<name>A0A0F9DBC3_9ZZZZ</name>
<evidence type="ECO:0000256" key="1">
    <source>
        <dbReference type="SAM" id="MobiDB-lite"/>
    </source>
</evidence>
<feature type="region of interest" description="Disordered" evidence="1">
    <location>
        <begin position="276"/>
        <end position="336"/>
    </location>
</feature>